<feature type="compositionally biased region" description="Polar residues" evidence="1">
    <location>
        <begin position="74"/>
        <end position="91"/>
    </location>
</feature>
<protein>
    <submittedName>
        <fullName evidence="2 4">Uncharacterized protein</fullName>
    </submittedName>
</protein>
<reference evidence="2 3" key="2">
    <citation type="submission" date="2018-11" db="EMBL/GenBank/DDBJ databases">
        <authorList>
            <consortium name="Pathogen Informatics"/>
        </authorList>
    </citation>
    <scope>NUCLEOTIDE SEQUENCE [LARGE SCALE GENOMIC DNA]</scope>
</reference>
<organism evidence="4">
    <name type="scientific">Gongylonema pulchrum</name>
    <dbReference type="NCBI Taxonomy" id="637853"/>
    <lineage>
        <taxon>Eukaryota</taxon>
        <taxon>Metazoa</taxon>
        <taxon>Ecdysozoa</taxon>
        <taxon>Nematoda</taxon>
        <taxon>Chromadorea</taxon>
        <taxon>Rhabditida</taxon>
        <taxon>Spirurina</taxon>
        <taxon>Spiruromorpha</taxon>
        <taxon>Spiruroidea</taxon>
        <taxon>Gongylonematidae</taxon>
        <taxon>Gongylonema</taxon>
    </lineage>
</organism>
<name>A0A183DJJ1_9BILA</name>
<dbReference type="EMBL" id="UYRT01027188">
    <property type="protein sequence ID" value="VDK66033.1"/>
    <property type="molecule type" value="Genomic_DNA"/>
</dbReference>
<dbReference type="AlphaFoldDB" id="A0A183DJJ1"/>
<reference evidence="4" key="1">
    <citation type="submission" date="2016-06" db="UniProtKB">
        <authorList>
            <consortium name="WormBaseParasite"/>
        </authorList>
    </citation>
    <scope>IDENTIFICATION</scope>
</reference>
<keyword evidence="3" id="KW-1185">Reference proteome</keyword>
<proteinExistence type="predicted"/>
<feature type="region of interest" description="Disordered" evidence="1">
    <location>
        <begin position="17"/>
        <end position="38"/>
    </location>
</feature>
<accession>A0A183DJJ1</accession>
<evidence type="ECO:0000313" key="3">
    <source>
        <dbReference type="Proteomes" id="UP000271098"/>
    </source>
</evidence>
<feature type="compositionally biased region" description="Polar residues" evidence="1">
    <location>
        <begin position="17"/>
        <end position="30"/>
    </location>
</feature>
<gene>
    <name evidence="2" type="ORF">GPUH_LOCUS8886</name>
</gene>
<dbReference type="WBParaSite" id="GPUH_0000889201-mRNA-1">
    <property type="protein sequence ID" value="GPUH_0000889201-mRNA-1"/>
    <property type="gene ID" value="GPUH_0000889201"/>
</dbReference>
<evidence type="ECO:0000313" key="2">
    <source>
        <dbReference type="EMBL" id="VDK66033.1"/>
    </source>
</evidence>
<feature type="region of interest" description="Disordered" evidence="1">
    <location>
        <begin position="74"/>
        <end position="102"/>
    </location>
</feature>
<evidence type="ECO:0000313" key="4">
    <source>
        <dbReference type="WBParaSite" id="GPUH_0000889201-mRNA-1"/>
    </source>
</evidence>
<sequence>MIRQRCRAPSAALSEFQSSAYQMGQTSTPSNPKPSMPCRPVVGLLSSGPSAVVSQQQGGACSAASENSTVQSGSIFDADSSLSGTSVSSAPPQQPARFTPTQHAASTLALASPLRTSPVLRAPAILTTTLSSSTSVAYEMQPEPQHAEPDELQCTVGDALDALESVTRGLHFTHSVHHSSVCLAAPTESCYWLCQGGSRARFLEND</sequence>
<evidence type="ECO:0000256" key="1">
    <source>
        <dbReference type="SAM" id="MobiDB-lite"/>
    </source>
</evidence>
<dbReference type="Proteomes" id="UP000271098">
    <property type="component" value="Unassembled WGS sequence"/>
</dbReference>